<dbReference type="InterPro" id="IPR013767">
    <property type="entry name" value="PAS_fold"/>
</dbReference>
<dbReference type="InterPro" id="IPR035965">
    <property type="entry name" value="PAS-like_dom_sf"/>
</dbReference>
<dbReference type="SUPFAM" id="SSF46689">
    <property type="entry name" value="Homeodomain-like"/>
    <property type="match status" value="1"/>
</dbReference>
<evidence type="ECO:0000256" key="3">
    <source>
        <dbReference type="ARBA" id="ARBA00023015"/>
    </source>
</evidence>
<dbReference type="CDD" id="cd00130">
    <property type="entry name" value="PAS"/>
    <property type="match status" value="1"/>
</dbReference>
<dbReference type="Pfam" id="PF02954">
    <property type="entry name" value="HTH_8"/>
    <property type="match status" value="1"/>
</dbReference>
<dbReference type="GO" id="GO:0043565">
    <property type="term" value="F:sequence-specific DNA binding"/>
    <property type="evidence" value="ECO:0007669"/>
    <property type="project" value="InterPro"/>
</dbReference>
<dbReference type="InterPro" id="IPR003593">
    <property type="entry name" value="AAA+_ATPase"/>
</dbReference>
<evidence type="ECO:0000256" key="1">
    <source>
        <dbReference type="ARBA" id="ARBA00022741"/>
    </source>
</evidence>
<reference evidence="8 9" key="1">
    <citation type="submission" date="2016-10" db="EMBL/GenBank/DDBJ databases">
        <authorList>
            <person name="de Groot N.N."/>
        </authorList>
    </citation>
    <scope>NUCLEOTIDE SEQUENCE [LARGE SCALE GENOMIC DNA]</scope>
    <source>
        <strain evidence="8 9">DSM 12130</strain>
    </source>
</reference>
<dbReference type="Gene3D" id="3.40.50.300">
    <property type="entry name" value="P-loop containing nucleotide triphosphate hydrolases"/>
    <property type="match status" value="1"/>
</dbReference>
<name>A0A1H0U299_9BACT</name>
<protein>
    <submittedName>
        <fullName evidence="8">Arginine utilization regulatory protein</fullName>
    </submittedName>
</protein>
<dbReference type="Gene3D" id="3.30.450.20">
    <property type="entry name" value="PAS domain"/>
    <property type="match status" value="1"/>
</dbReference>
<accession>A0A1H0U299</accession>
<keyword evidence="1" id="KW-0547">Nucleotide-binding</keyword>
<dbReference type="InterPro" id="IPR027417">
    <property type="entry name" value="P-loop_NTPase"/>
</dbReference>
<dbReference type="SMART" id="SM00382">
    <property type="entry name" value="AAA"/>
    <property type="match status" value="1"/>
</dbReference>
<dbReference type="InterPro" id="IPR009057">
    <property type="entry name" value="Homeodomain-like_sf"/>
</dbReference>
<dbReference type="GO" id="GO:0005524">
    <property type="term" value="F:ATP binding"/>
    <property type="evidence" value="ECO:0007669"/>
    <property type="project" value="UniProtKB-KW"/>
</dbReference>
<dbReference type="Gene3D" id="1.10.8.60">
    <property type="match status" value="1"/>
</dbReference>
<dbReference type="PRINTS" id="PR01590">
    <property type="entry name" value="HTHFIS"/>
</dbReference>
<dbReference type="EMBL" id="FNJI01000028">
    <property type="protein sequence ID" value="SDP60432.1"/>
    <property type="molecule type" value="Genomic_DNA"/>
</dbReference>
<sequence length="507" mass="56627">MIPQQTDPQFPAQILDIGYEDFLPLFNGFSEGILIADHSGIIIYYNPAMALIDELAPAEVVGKKVVDIYDLEAENSMIMQCLASQSPIIDRSMLYRTVRGKVANTIHTVFPLFRQKRLQGAICMVREYNILKETISSVSIPRHKQMRANETRFDFASIIGGNSDFIKAVTCAKMAANTPSPVMLYGETGTGKELFAQAIHNRSKRKDKHYTAINCAAIPENLLEGLLFGTVRGAFTGSCERMGLFERSNGGTLFLDELNSMPISLQAKILRVIQEQKVRRLGSLEEARIDVKIISSINQDPRKAITAKRLRPDLFYRLGVVLISIPPLRKRKDDISLLVHHFLEKHSIALNRKVTDVSTNLSSLLSGYDWPGNVRELEHVIEGAINLVGSSPTLTQRHLQSHVTAFLQQDGTSSGSSPELKAAASSYPLKNLEKHFSRLRSHDKVLGRNNRKGLPDLQADHEKIVLTEALAAYQGHVTKAAKAIGISRQLFNYKMKKHNICRNDFVL</sequence>
<dbReference type="PANTHER" id="PTHR32071">
    <property type="entry name" value="TRANSCRIPTIONAL REGULATORY PROTEIN"/>
    <property type="match status" value="1"/>
</dbReference>
<keyword evidence="2" id="KW-0067">ATP-binding</keyword>
<evidence type="ECO:0000256" key="4">
    <source>
        <dbReference type="ARBA" id="ARBA00023125"/>
    </source>
</evidence>
<evidence type="ECO:0000259" key="6">
    <source>
        <dbReference type="PROSITE" id="PS50045"/>
    </source>
</evidence>
<organism evidence="8 9">
    <name type="scientific">Desulforhopalus singaporensis</name>
    <dbReference type="NCBI Taxonomy" id="91360"/>
    <lineage>
        <taxon>Bacteria</taxon>
        <taxon>Pseudomonadati</taxon>
        <taxon>Thermodesulfobacteriota</taxon>
        <taxon>Desulfobulbia</taxon>
        <taxon>Desulfobulbales</taxon>
        <taxon>Desulfocapsaceae</taxon>
        <taxon>Desulforhopalus</taxon>
    </lineage>
</organism>
<dbReference type="InterPro" id="IPR025662">
    <property type="entry name" value="Sigma_54_int_dom_ATP-bd_1"/>
</dbReference>
<dbReference type="OrthoDB" id="9803970at2"/>
<dbReference type="GO" id="GO:0006355">
    <property type="term" value="P:regulation of DNA-templated transcription"/>
    <property type="evidence" value="ECO:0007669"/>
    <property type="project" value="InterPro"/>
</dbReference>
<dbReference type="Proteomes" id="UP000199073">
    <property type="component" value="Unassembled WGS sequence"/>
</dbReference>
<keyword evidence="4" id="KW-0238">DNA-binding</keyword>
<dbReference type="InterPro" id="IPR000014">
    <property type="entry name" value="PAS"/>
</dbReference>
<dbReference type="FunFam" id="3.40.50.300:FF:000006">
    <property type="entry name" value="DNA-binding transcriptional regulator NtrC"/>
    <property type="match status" value="1"/>
</dbReference>
<dbReference type="PROSITE" id="PS50112">
    <property type="entry name" value="PAS"/>
    <property type="match status" value="1"/>
</dbReference>
<dbReference type="SMART" id="SM00091">
    <property type="entry name" value="PAS"/>
    <property type="match status" value="1"/>
</dbReference>
<feature type="domain" description="PAS" evidence="7">
    <location>
        <begin position="18"/>
        <end position="71"/>
    </location>
</feature>
<dbReference type="PROSITE" id="PS00688">
    <property type="entry name" value="SIGMA54_INTERACT_3"/>
    <property type="match status" value="1"/>
</dbReference>
<dbReference type="InterPro" id="IPR002197">
    <property type="entry name" value="HTH_Fis"/>
</dbReference>
<evidence type="ECO:0000313" key="8">
    <source>
        <dbReference type="EMBL" id="SDP60432.1"/>
    </source>
</evidence>
<evidence type="ECO:0000256" key="2">
    <source>
        <dbReference type="ARBA" id="ARBA00022840"/>
    </source>
</evidence>
<keyword evidence="3" id="KW-0805">Transcription regulation</keyword>
<dbReference type="Pfam" id="PF25601">
    <property type="entry name" value="AAA_lid_14"/>
    <property type="match status" value="1"/>
</dbReference>
<dbReference type="STRING" id="91360.SAMN05660330_03355"/>
<dbReference type="PROSITE" id="PS00675">
    <property type="entry name" value="SIGMA54_INTERACT_1"/>
    <property type="match status" value="1"/>
</dbReference>
<dbReference type="InterPro" id="IPR058031">
    <property type="entry name" value="AAA_lid_NorR"/>
</dbReference>
<dbReference type="SUPFAM" id="SSF55785">
    <property type="entry name" value="PYP-like sensor domain (PAS domain)"/>
    <property type="match status" value="1"/>
</dbReference>
<dbReference type="Pfam" id="PF00158">
    <property type="entry name" value="Sigma54_activat"/>
    <property type="match status" value="1"/>
</dbReference>
<dbReference type="SUPFAM" id="SSF52540">
    <property type="entry name" value="P-loop containing nucleoside triphosphate hydrolases"/>
    <property type="match status" value="1"/>
</dbReference>
<keyword evidence="9" id="KW-1185">Reference proteome</keyword>
<dbReference type="InterPro" id="IPR025943">
    <property type="entry name" value="Sigma_54_int_dom_ATP-bd_2"/>
</dbReference>
<evidence type="ECO:0000259" key="7">
    <source>
        <dbReference type="PROSITE" id="PS50112"/>
    </source>
</evidence>
<dbReference type="CDD" id="cd00009">
    <property type="entry name" value="AAA"/>
    <property type="match status" value="1"/>
</dbReference>
<evidence type="ECO:0000256" key="5">
    <source>
        <dbReference type="ARBA" id="ARBA00023163"/>
    </source>
</evidence>
<dbReference type="PANTHER" id="PTHR32071:SF74">
    <property type="entry name" value="TRANSCRIPTIONAL ACTIVATOR ROCR"/>
    <property type="match status" value="1"/>
</dbReference>
<dbReference type="RefSeq" id="WP_092224907.1">
    <property type="nucleotide sequence ID" value="NZ_FNJI01000028.1"/>
</dbReference>
<dbReference type="Gene3D" id="1.10.10.60">
    <property type="entry name" value="Homeodomain-like"/>
    <property type="match status" value="1"/>
</dbReference>
<proteinExistence type="predicted"/>
<feature type="domain" description="Sigma-54 factor interaction" evidence="6">
    <location>
        <begin position="158"/>
        <end position="386"/>
    </location>
</feature>
<dbReference type="InterPro" id="IPR002078">
    <property type="entry name" value="Sigma_54_int"/>
</dbReference>
<dbReference type="InterPro" id="IPR025944">
    <property type="entry name" value="Sigma_54_int_dom_CS"/>
</dbReference>
<dbReference type="AlphaFoldDB" id="A0A1H0U299"/>
<dbReference type="Pfam" id="PF00989">
    <property type="entry name" value="PAS"/>
    <property type="match status" value="1"/>
</dbReference>
<dbReference type="PROSITE" id="PS50045">
    <property type="entry name" value="SIGMA54_INTERACT_4"/>
    <property type="match status" value="1"/>
</dbReference>
<evidence type="ECO:0000313" key="9">
    <source>
        <dbReference type="Proteomes" id="UP000199073"/>
    </source>
</evidence>
<gene>
    <name evidence="8" type="ORF">SAMN05660330_03355</name>
</gene>
<dbReference type="PROSITE" id="PS00676">
    <property type="entry name" value="SIGMA54_INTERACT_2"/>
    <property type="match status" value="1"/>
</dbReference>
<keyword evidence="5" id="KW-0804">Transcription</keyword>